<sequence length="44" mass="5172">MNSKGHSKYTNDVRAQKGDSRMETGKRNAFRDYGQESWYSKIDQ</sequence>
<keyword evidence="3" id="KW-1185">Reference proteome</keyword>
<protein>
    <submittedName>
        <fullName evidence="2">Uncharacterized protein</fullName>
    </submittedName>
</protein>
<dbReference type="Proteomes" id="UP000007148">
    <property type="component" value="Unassembled WGS sequence"/>
</dbReference>
<evidence type="ECO:0000313" key="2">
    <source>
        <dbReference type="EMBL" id="CCA72565.1"/>
    </source>
</evidence>
<dbReference type="HOGENOM" id="CLU_3224801_0_0_1"/>
<comment type="caution">
    <text evidence="2">The sequence shown here is derived from an EMBL/GenBank/DDBJ whole genome shotgun (WGS) entry which is preliminary data.</text>
</comment>
<dbReference type="EMBL" id="CAFZ01000171">
    <property type="protein sequence ID" value="CCA72565.1"/>
    <property type="molecule type" value="Genomic_DNA"/>
</dbReference>
<evidence type="ECO:0000313" key="3">
    <source>
        <dbReference type="Proteomes" id="UP000007148"/>
    </source>
</evidence>
<gene>
    <name evidence="2" type="ORF">PIIN_06502</name>
</gene>
<proteinExistence type="predicted"/>
<accession>G4TMM2</accession>
<dbReference type="AlphaFoldDB" id="G4TMM2"/>
<feature type="region of interest" description="Disordered" evidence="1">
    <location>
        <begin position="1"/>
        <end position="44"/>
    </location>
</feature>
<organism evidence="2 3">
    <name type="scientific">Serendipita indica (strain DSM 11827)</name>
    <name type="common">Root endophyte fungus</name>
    <name type="synonym">Piriformospora indica</name>
    <dbReference type="NCBI Taxonomy" id="1109443"/>
    <lineage>
        <taxon>Eukaryota</taxon>
        <taxon>Fungi</taxon>
        <taxon>Dikarya</taxon>
        <taxon>Basidiomycota</taxon>
        <taxon>Agaricomycotina</taxon>
        <taxon>Agaricomycetes</taxon>
        <taxon>Sebacinales</taxon>
        <taxon>Serendipitaceae</taxon>
        <taxon>Serendipita</taxon>
    </lineage>
</organism>
<reference evidence="2 3" key="1">
    <citation type="journal article" date="2011" name="PLoS Pathog.">
        <title>Endophytic Life Strategies Decoded by Genome and Transcriptome Analyses of the Mutualistic Root Symbiont Piriformospora indica.</title>
        <authorList>
            <person name="Zuccaro A."/>
            <person name="Lahrmann U."/>
            <person name="Guldener U."/>
            <person name="Langen G."/>
            <person name="Pfiffi S."/>
            <person name="Biedenkopf D."/>
            <person name="Wong P."/>
            <person name="Samans B."/>
            <person name="Grimm C."/>
            <person name="Basiewicz M."/>
            <person name="Murat C."/>
            <person name="Martin F."/>
            <person name="Kogel K.H."/>
        </authorList>
    </citation>
    <scope>NUCLEOTIDE SEQUENCE [LARGE SCALE GENOMIC DNA]</scope>
    <source>
        <strain evidence="2 3">DSM 11827</strain>
    </source>
</reference>
<dbReference type="InParanoid" id="G4TMM2"/>
<evidence type="ECO:0000256" key="1">
    <source>
        <dbReference type="SAM" id="MobiDB-lite"/>
    </source>
</evidence>
<feature type="compositionally biased region" description="Basic and acidic residues" evidence="1">
    <location>
        <begin position="9"/>
        <end position="34"/>
    </location>
</feature>
<name>G4TMM2_SERID</name>